<dbReference type="Pfam" id="PF14276">
    <property type="entry name" value="DUF4363"/>
    <property type="match status" value="1"/>
</dbReference>
<organism evidence="2 3">
    <name type="scientific">Fictibacillus fluitans</name>
    <dbReference type="NCBI Taxonomy" id="3058422"/>
    <lineage>
        <taxon>Bacteria</taxon>
        <taxon>Bacillati</taxon>
        <taxon>Bacillota</taxon>
        <taxon>Bacilli</taxon>
        <taxon>Bacillales</taxon>
        <taxon>Fictibacillaceae</taxon>
        <taxon>Fictibacillus</taxon>
    </lineage>
</organism>
<accession>A0ABT8I0X4</accession>
<sequence length="126" mass="14311">MTPGKITVVLSAILILLFGAMFFTQYQLFNAGSPTFKENLKNIEESVKKEDWDEAMHEVKNAERMWNKGQVLVAIKYSDTSYTLLNLTLKQLKGAVITHDKHEAVRSVKESIFLFENITSVSPRST</sequence>
<feature type="transmembrane region" description="Helical" evidence="1">
    <location>
        <begin position="6"/>
        <end position="24"/>
    </location>
</feature>
<proteinExistence type="predicted"/>
<name>A0ABT8I0X4_9BACL</name>
<dbReference type="Proteomes" id="UP001172721">
    <property type="component" value="Unassembled WGS sequence"/>
</dbReference>
<evidence type="ECO:0000313" key="3">
    <source>
        <dbReference type="Proteomes" id="UP001172721"/>
    </source>
</evidence>
<keyword evidence="1" id="KW-0472">Membrane</keyword>
<keyword evidence="3" id="KW-1185">Reference proteome</keyword>
<dbReference type="InterPro" id="IPR025373">
    <property type="entry name" value="DUF4363"/>
</dbReference>
<gene>
    <name evidence="2" type="ORF">QYB97_19560</name>
</gene>
<dbReference type="RefSeq" id="WP_301167707.1">
    <property type="nucleotide sequence ID" value="NZ_JAUHTR010000013.1"/>
</dbReference>
<comment type="caution">
    <text evidence="2">The sequence shown here is derived from an EMBL/GenBank/DDBJ whole genome shotgun (WGS) entry which is preliminary data.</text>
</comment>
<dbReference type="EMBL" id="JAUHTR010000013">
    <property type="protein sequence ID" value="MDN4526687.1"/>
    <property type="molecule type" value="Genomic_DNA"/>
</dbReference>
<evidence type="ECO:0000256" key="1">
    <source>
        <dbReference type="SAM" id="Phobius"/>
    </source>
</evidence>
<keyword evidence="1" id="KW-0812">Transmembrane</keyword>
<protein>
    <submittedName>
        <fullName evidence="2">DUF4363 family protein</fullName>
    </submittedName>
</protein>
<evidence type="ECO:0000313" key="2">
    <source>
        <dbReference type="EMBL" id="MDN4526687.1"/>
    </source>
</evidence>
<keyword evidence="1" id="KW-1133">Transmembrane helix</keyword>
<reference evidence="2" key="1">
    <citation type="submission" date="2023-07" db="EMBL/GenBank/DDBJ databases">
        <title>Fictibacillus sp. isolated from freshwater pond.</title>
        <authorList>
            <person name="Kirdat K."/>
            <person name="Bhat A."/>
            <person name="Mourya A."/>
            <person name="Yadav A."/>
        </authorList>
    </citation>
    <scope>NUCLEOTIDE SEQUENCE</scope>
    <source>
        <strain evidence="2">NE201</strain>
    </source>
</reference>